<dbReference type="EMBL" id="MU118013">
    <property type="protein sequence ID" value="KAF9648433.1"/>
    <property type="molecule type" value="Genomic_DNA"/>
</dbReference>
<reference evidence="1" key="1">
    <citation type="submission" date="2019-10" db="EMBL/GenBank/DDBJ databases">
        <authorList>
            <consortium name="DOE Joint Genome Institute"/>
            <person name="Kuo A."/>
            <person name="Miyauchi S."/>
            <person name="Kiss E."/>
            <person name="Drula E."/>
            <person name="Kohler A."/>
            <person name="Sanchez-Garcia M."/>
            <person name="Andreopoulos B."/>
            <person name="Barry K.W."/>
            <person name="Bonito G."/>
            <person name="Buee M."/>
            <person name="Carver A."/>
            <person name="Chen C."/>
            <person name="Cichocki N."/>
            <person name="Clum A."/>
            <person name="Culley D."/>
            <person name="Crous P.W."/>
            <person name="Fauchery L."/>
            <person name="Girlanda M."/>
            <person name="Hayes R."/>
            <person name="Keri Z."/>
            <person name="Labutti K."/>
            <person name="Lipzen A."/>
            <person name="Lombard V."/>
            <person name="Magnuson J."/>
            <person name="Maillard F."/>
            <person name="Morin E."/>
            <person name="Murat C."/>
            <person name="Nolan M."/>
            <person name="Ohm R."/>
            <person name="Pangilinan J."/>
            <person name="Pereira M."/>
            <person name="Perotto S."/>
            <person name="Peter M."/>
            <person name="Riley R."/>
            <person name="Sitrit Y."/>
            <person name="Stielow B."/>
            <person name="Szollosi G."/>
            <person name="Zifcakova L."/>
            <person name="Stursova M."/>
            <person name="Spatafora J.W."/>
            <person name="Tedersoo L."/>
            <person name="Vaario L.-M."/>
            <person name="Yamada A."/>
            <person name="Yan M."/>
            <person name="Wang P."/>
            <person name="Xu J."/>
            <person name="Bruns T."/>
            <person name="Baldrian P."/>
            <person name="Vilgalys R."/>
            <person name="Henrissat B."/>
            <person name="Grigoriev I.V."/>
            <person name="Hibbett D."/>
            <person name="Nagy L.G."/>
            <person name="Martin F.M."/>
        </authorList>
    </citation>
    <scope>NUCLEOTIDE SEQUENCE</scope>
    <source>
        <strain evidence="1">P2</strain>
    </source>
</reference>
<keyword evidence="2" id="KW-1185">Reference proteome</keyword>
<evidence type="ECO:0000313" key="1">
    <source>
        <dbReference type="EMBL" id="KAF9648433.1"/>
    </source>
</evidence>
<comment type="caution">
    <text evidence="1">The sequence shown here is derived from an EMBL/GenBank/DDBJ whole genome shotgun (WGS) entry which is preliminary data.</text>
</comment>
<accession>A0ACB6ZGC5</accession>
<evidence type="ECO:0000313" key="2">
    <source>
        <dbReference type="Proteomes" id="UP000886501"/>
    </source>
</evidence>
<proteinExistence type="predicted"/>
<protein>
    <submittedName>
        <fullName evidence="1">Uncharacterized protein</fullName>
    </submittedName>
</protein>
<sequence length="148" mass="16006">MLQADGDRSAATETLLELIVTPYPAPAASAPHPIDASHVARLYKTLLQGGHYDQSSKSITKPSSSFSPSTFASSFLTAVGQDVIVAMAQGNGAFVVAELCRRVSAEGTDKEKRLLRIWFTEELRKDIRGKEMRGQSVLLESIDALLSL</sequence>
<dbReference type="Proteomes" id="UP000886501">
    <property type="component" value="Unassembled WGS sequence"/>
</dbReference>
<reference evidence="1" key="2">
    <citation type="journal article" date="2020" name="Nat. Commun.">
        <title>Large-scale genome sequencing of mycorrhizal fungi provides insights into the early evolution of symbiotic traits.</title>
        <authorList>
            <person name="Miyauchi S."/>
            <person name="Kiss E."/>
            <person name="Kuo A."/>
            <person name="Drula E."/>
            <person name="Kohler A."/>
            <person name="Sanchez-Garcia M."/>
            <person name="Morin E."/>
            <person name="Andreopoulos B."/>
            <person name="Barry K.W."/>
            <person name="Bonito G."/>
            <person name="Buee M."/>
            <person name="Carver A."/>
            <person name="Chen C."/>
            <person name="Cichocki N."/>
            <person name="Clum A."/>
            <person name="Culley D."/>
            <person name="Crous P.W."/>
            <person name="Fauchery L."/>
            <person name="Girlanda M."/>
            <person name="Hayes R.D."/>
            <person name="Keri Z."/>
            <person name="LaButti K."/>
            <person name="Lipzen A."/>
            <person name="Lombard V."/>
            <person name="Magnuson J."/>
            <person name="Maillard F."/>
            <person name="Murat C."/>
            <person name="Nolan M."/>
            <person name="Ohm R.A."/>
            <person name="Pangilinan J."/>
            <person name="Pereira M.F."/>
            <person name="Perotto S."/>
            <person name="Peter M."/>
            <person name="Pfister S."/>
            <person name="Riley R."/>
            <person name="Sitrit Y."/>
            <person name="Stielow J.B."/>
            <person name="Szollosi G."/>
            <person name="Zifcakova L."/>
            <person name="Stursova M."/>
            <person name="Spatafora J.W."/>
            <person name="Tedersoo L."/>
            <person name="Vaario L.M."/>
            <person name="Yamada A."/>
            <person name="Yan M."/>
            <person name="Wang P."/>
            <person name="Xu J."/>
            <person name="Bruns T."/>
            <person name="Baldrian P."/>
            <person name="Vilgalys R."/>
            <person name="Dunand C."/>
            <person name="Henrissat B."/>
            <person name="Grigoriev I.V."/>
            <person name="Hibbett D."/>
            <person name="Nagy L.G."/>
            <person name="Martin F.M."/>
        </authorList>
    </citation>
    <scope>NUCLEOTIDE SEQUENCE</scope>
    <source>
        <strain evidence="1">P2</strain>
    </source>
</reference>
<name>A0ACB6ZGC5_THEGA</name>
<gene>
    <name evidence="1" type="ORF">BDM02DRAFT_3187093</name>
</gene>
<organism evidence="1 2">
    <name type="scientific">Thelephora ganbajun</name>
    <name type="common">Ganba fungus</name>
    <dbReference type="NCBI Taxonomy" id="370292"/>
    <lineage>
        <taxon>Eukaryota</taxon>
        <taxon>Fungi</taxon>
        <taxon>Dikarya</taxon>
        <taxon>Basidiomycota</taxon>
        <taxon>Agaricomycotina</taxon>
        <taxon>Agaricomycetes</taxon>
        <taxon>Thelephorales</taxon>
        <taxon>Thelephoraceae</taxon>
        <taxon>Thelephora</taxon>
    </lineage>
</organism>